<dbReference type="CDD" id="cd05233">
    <property type="entry name" value="SDR_c"/>
    <property type="match status" value="1"/>
</dbReference>
<organism evidence="3 4">
    <name type="scientific">Marinobacter salinus</name>
    <dbReference type="NCBI Taxonomy" id="1874317"/>
    <lineage>
        <taxon>Bacteria</taxon>
        <taxon>Pseudomonadati</taxon>
        <taxon>Pseudomonadota</taxon>
        <taxon>Gammaproteobacteria</taxon>
        <taxon>Pseudomonadales</taxon>
        <taxon>Marinobacteraceae</taxon>
        <taxon>Marinobacter</taxon>
    </lineage>
</organism>
<dbReference type="EMBL" id="CP017715">
    <property type="protein sequence ID" value="AOY89256.1"/>
    <property type="molecule type" value="Genomic_DNA"/>
</dbReference>
<keyword evidence="4" id="KW-1185">Reference proteome</keyword>
<dbReference type="InterPro" id="IPR002347">
    <property type="entry name" value="SDR_fam"/>
</dbReference>
<dbReference type="PANTHER" id="PTHR24321">
    <property type="entry name" value="DEHYDROGENASES, SHORT CHAIN"/>
    <property type="match status" value="1"/>
</dbReference>
<dbReference type="Pfam" id="PF13561">
    <property type="entry name" value="adh_short_C2"/>
    <property type="match status" value="1"/>
</dbReference>
<dbReference type="Proteomes" id="UP000177445">
    <property type="component" value="Chromosome"/>
</dbReference>
<dbReference type="FunFam" id="3.40.50.720:FF:000084">
    <property type="entry name" value="Short-chain dehydrogenase reductase"/>
    <property type="match status" value="1"/>
</dbReference>
<dbReference type="PANTHER" id="PTHR24321:SF8">
    <property type="entry name" value="ESTRADIOL 17-BETA-DEHYDROGENASE 8-RELATED"/>
    <property type="match status" value="1"/>
</dbReference>
<dbReference type="PRINTS" id="PR00080">
    <property type="entry name" value="SDRFAMILY"/>
</dbReference>
<dbReference type="PROSITE" id="PS00061">
    <property type="entry name" value="ADH_SHORT"/>
    <property type="match status" value="1"/>
</dbReference>
<dbReference type="STRING" id="1874317.BKP64_14350"/>
<comment type="similarity">
    <text evidence="1">Belongs to the short-chain dehydrogenases/reductases (SDR) family.</text>
</comment>
<sequence>MGRFEHRVAIVTGAGSGIGRATALRLAREGARVVIADTSEAGLIETENRLPEGAECLRRVIDVADEDLVRELVDETMAGFGKIDVLCNVAGIASTGNGHPPVTANDRNEWDKVLSVNLIGTMLFIKHVAPHMQARKLGAIVNTASVAGIRSGAGGNAYSASKAGVINLTMTAACDLGNDNVRVNAVCPGLVETGMTRAVFDYARTHEKAHKLGSRCELRRYGDAEEIAAAILFFASDDASYITGQALPVDGGNTASLNLPGMKV</sequence>
<dbReference type="OrthoDB" id="9787298at2"/>
<reference evidence="3 4" key="1">
    <citation type="submission" date="2016-10" db="EMBL/GenBank/DDBJ databases">
        <title>Marinobacter salinus sp. nov., a moderately halophilic bacterium isolated from a tidal flat environment.</title>
        <authorList>
            <person name="Park S.-J."/>
        </authorList>
    </citation>
    <scope>NUCLEOTIDE SEQUENCE [LARGE SCALE GENOMIC DNA]</scope>
    <source>
        <strain evidence="3 4">Hb8</strain>
    </source>
</reference>
<dbReference type="NCBIfam" id="NF005559">
    <property type="entry name" value="PRK07231.1"/>
    <property type="match status" value="1"/>
</dbReference>
<dbReference type="PRINTS" id="PR00081">
    <property type="entry name" value="GDHRDH"/>
</dbReference>
<dbReference type="InterPro" id="IPR020904">
    <property type="entry name" value="Sc_DH/Rdtase_CS"/>
</dbReference>
<dbReference type="Gene3D" id="3.40.50.720">
    <property type="entry name" value="NAD(P)-binding Rossmann-like Domain"/>
    <property type="match status" value="1"/>
</dbReference>
<dbReference type="RefSeq" id="WP_070971518.1">
    <property type="nucleotide sequence ID" value="NZ_CP017715.1"/>
</dbReference>
<dbReference type="KEGG" id="msq:BKP64_14350"/>
<dbReference type="InterPro" id="IPR036291">
    <property type="entry name" value="NAD(P)-bd_dom_sf"/>
</dbReference>
<protein>
    <submittedName>
        <fullName evidence="3">Oxidoreductase</fullName>
    </submittedName>
</protein>
<keyword evidence="2" id="KW-0560">Oxidoreductase</keyword>
<evidence type="ECO:0000313" key="4">
    <source>
        <dbReference type="Proteomes" id="UP000177445"/>
    </source>
</evidence>
<dbReference type="AlphaFoldDB" id="A0A1D9GNP4"/>
<evidence type="ECO:0000256" key="2">
    <source>
        <dbReference type="ARBA" id="ARBA00023002"/>
    </source>
</evidence>
<gene>
    <name evidence="3" type="ORF">BKP64_14350</name>
</gene>
<accession>A0A1D9GNP4</accession>
<dbReference type="GO" id="GO:0016491">
    <property type="term" value="F:oxidoreductase activity"/>
    <property type="evidence" value="ECO:0007669"/>
    <property type="project" value="UniProtKB-KW"/>
</dbReference>
<evidence type="ECO:0000256" key="1">
    <source>
        <dbReference type="ARBA" id="ARBA00006484"/>
    </source>
</evidence>
<evidence type="ECO:0000313" key="3">
    <source>
        <dbReference type="EMBL" id="AOY89256.1"/>
    </source>
</evidence>
<dbReference type="SUPFAM" id="SSF51735">
    <property type="entry name" value="NAD(P)-binding Rossmann-fold domains"/>
    <property type="match status" value="1"/>
</dbReference>
<proteinExistence type="inferred from homology"/>
<name>A0A1D9GNP4_9GAMM</name>